<organism evidence="1 2">
    <name type="scientific">Viridibacterium curvum</name>
    <dbReference type="NCBI Taxonomy" id="1101404"/>
    <lineage>
        <taxon>Bacteria</taxon>
        <taxon>Pseudomonadati</taxon>
        <taxon>Pseudomonadota</taxon>
        <taxon>Betaproteobacteria</taxon>
        <taxon>Rhodocyclales</taxon>
        <taxon>Rhodocyclaceae</taxon>
        <taxon>Viridibacterium</taxon>
    </lineage>
</organism>
<comment type="caution">
    <text evidence="1">The sequence shown here is derived from an EMBL/GenBank/DDBJ whole genome shotgun (WGS) entry which is preliminary data.</text>
</comment>
<accession>A0ABP9R807</accession>
<name>A0ABP9R807_9RHOO</name>
<sequence>MPFDFVEPEEFFRQLNDDKEFCAGLGKVMLAAGMLETKLRSYLKARSIDYHRTATLGGLVKKLKDADLLTENGKSHFDDITKKRNYLAHNLYGLFSKELEETILPRENLVSIDASIFIDRVETLAEDFMFFSSLVAKADPLKAKLL</sequence>
<dbReference type="EMBL" id="BAABLD010000018">
    <property type="protein sequence ID" value="GAA5172846.1"/>
    <property type="molecule type" value="Genomic_DNA"/>
</dbReference>
<evidence type="ECO:0008006" key="3">
    <source>
        <dbReference type="Google" id="ProtNLM"/>
    </source>
</evidence>
<evidence type="ECO:0000313" key="1">
    <source>
        <dbReference type="EMBL" id="GAA5172846.1"/>
    </source>
</evidence>
<dbReference type="RefSeq" id="WP_345534890.1">
    <property type="nucleotide sequence ID" value="NZ_BAABLD010000018.1"/>
</dbReference>
<protein>
    <recommendedName>
        <fullName evidence="3">DUF4145 domain-containing protein</fullName>
    </recommendedName>
</protein>
<evidence type="ECO:0000313" key="2">
    <source>
        <dbReference type="Proteomes" id="UP001500547"/>
    </source>
</evidence>
<dbReference type="Proteomes" id="UP001500547">
    <property type="component" value="Unassembled WGS sequence"/>
</dbReference>
<reference evidence="2" key="1">
    <citation type="journal article" date="2019" name="Int. J. Syst. Evol. Microbiol.">
        <title>The Global Catalogue of Microorganisms (GCM) 10K type strain sequencing project: providing services to taxonomists for standard genome sequencing and annotation.</title>
        <authorList>
            <consortium name="The Broad Institute Genomics Platform"/>
            <consortium name="The Broad Institute Genome Sequencing Center for Infectious Disease"/>
            <person name="Wu L."/>
            <person name="Ma J."/>
        </authorList>
    </citation>
    <scope>NUCLEOTIDE SEQUENCE [LARGE SCALE GENOMIC DNA]</scope>
    <source>
        <strain evidence="2">JCM 18715</strain>
    </source>
</reference>
<keyword evidence="2" id="KW-1185">Reference proteome</keyword>
<proteinExistence type="predicted"/>
<gene>
    <name evidence="1" type="ORF">GCM10025770_39630</name>
</gene>